<evidence type="ECO:0000313" key="2">
    <source>
        <dbReference type="Proteomes" id="UP001189624"/>
    </source>
</evidence>
<sequence>MLPLPAFAPALYLVFSSSPQNTCSWRKRTLRSVCVREWMGNQAQGAGTSAEKFRTDSHEEYEKKSKIPLVFDESWRIHHKKEMQDMLVE</sequence>
<dbReference type="EMBL" id="OY731408">
    <property type="protein sequence ID" value="CAJ1979255.1"/>
    <property type="molecule type" value="Genomic_DNA"/>
</dbReference>
<accession>A0AA86W6S2</accession>
<gene>
    <name evidence="1" type="ORF">AYBTSS11_LOCUS31469</name>
</gene>
<dbReference type="AlphaFoldDB" id="A0AA86W6S2"/>
<name>A0AA86W6S2_9FABA</name>
<proteinExistence type="predicted"/>
<reference evidence="1" key="1">
    <citation type="submission" date="2023-10" db="EMBL/GenBank/DDBJ databases">
        <authorList>
            <person name="Domelevo Entfellner J.-B."/>
        </authorList>
    </citation>
    <scope>NUCLEOTIDE SEQUENCE</scope>
</reference>
<dbReference type="Proteomes" id="UP001189624">
    <property type="component" value="Chromosome 11"/>
</dbReference>
<keyword evidence="2" id="KW-1185">Reference proteome</keyword>
<evidence type="ECO:0000313" key="1">
    <source>
        <dbReference type="EMBL" id="CAJ1979255.1"/>
    </source>
</evidence>
<protein>
    <submittedName>
        <fullName evidence="1">Uncharacterized protein</fullName>
    </submittedName>
</protein>
<organism evidence="1 2">
    <name type="scientific">Sphenostylis stenocarpa</name>
    <dbReference type="NCBI Taxonomy" id="92480"/>
    <lineage>
        <taxon>Eukaryota</taxon>
        <taxon>Viridiplantae</taxon>
        <taxon>Streptophyta</taxon>
        <taxon>Embryophyta</taxon>
        <taxon>Tracheophyta</taxon>
        <taxon>Spermatophyta</taxon>
        <taxon>Magnoliopsida</taxon>
        <taxon>eudicotyledons</taxon>
        <taxon>Gunneridae</taxon>
        <taxon>Pentapetalae</taxon>
        <taxon>rosids</taxon>
        <taxon>fabids</taxon>
        <taxon>Fabales</taxon>
        <taxon>Fabaceae</taxon>
        <taxon>Papilionoideae</taxon>
        <taxon>50 kb inversion clade</taxon>
        <taxon>NPAAA clade</taxon>
        <taxon>indigoferoid/millettioid clade</taxon>
        <taxon>Phaseoleae</taxon>
        <taxon>Sphenostylis</taxon>
    </lineage>
</organism>
<dbReference type="Gramene" id="rna-AYBTSS11_LOCUS31469">
    <property type="protein sequence ID" value="CAJ1979255.1"/>
    <property type="gene ID" value="gene-AYBTSS11_LOCUS31469"/>
</dbReference>